<keyword evidence="9" id="KW-1185">Reference proteome</keyword>
<dbReference type="Proteomes" id="UP000640786">
    <property type="component" value="Unassembled WGS sequence"/>
</dbReference>
<accession>A0ABR8R930</accession>
<feature type="transmembrane region" description="Helical" evidence="7">
    <location>
        <begin position="161"/>
        <end position="180"/>
    </location>
</feature>
<keyword evidence="4 7" id="KW-0812">Transmembrane</keyword>
<keyword evidence="6 7" id="KW-0472">Membrane</keyword>
<evidence type="ECO:0000313" key="9">
    <source>
        <dbReference type="Proteomes" id="UP000640786"/>
    </source>
</evidence>
<dbReference type="RefSeq" id="WP_144536710.1">
    <property type="nucleotide sequence ID" value="NZ_JACSQO010000004.1"/>
</dbReference>
<feature type="transmembrane region" description="Helical" evidence="7">
    <location>
        <begin position="107"/>
        <end position="126"/>
    </location>
</feature>
<reference evidence="8 9" key="1">
    <citation type="submission" date="2020-08" db="EMBL/GenBank/DDBJ databases">
        <title>A Genomic Blueprint of the Chicken Gut Microbiome.</title>
        <authorList>
            <person name="Gilroy R."/>
            <person name="Ravi A."/>
            <person name="Getino M."/>
            <person name="Pursley I."/>
            <person name="Horton D.L."/>
            <person name="Alikhan N.-F."/>
            <person name="Baker D."/>
            <person name="Gharbi K."/>
            <person name="Hall N."/>
            <person name="Watson M."/>
            <person name="Adriaenssens E.M."/>
            <person name="Foster-Nyarko E."/>
            <person name="Jarju S."/>
            <person name="Secka A."/>
            <person name="Antonio M."/>
            <person name="Oren A."/>
            <person name="Chaudhuri R."/>
            <person name="La Ragione R.M."/>
            <person name="Hildebrand F."/>
            <person name="Pallen M.J."/>
        </authorList>
    </citation>
    <scope>NUCLEOTIDE SEQUENCE [LARGE SCALE GENOMIC DNA]</scope>
    <source>
        <strain evidence="8 9">Sa2BUA9</strain>
    </source>
</reference>
<comment type="caution">
    <text evidence="8">The sequence shown here is derived from an EMBL/GenBank/DDBJ whole genome shotgun (WGS) entry which is preliminary data.</text>
</comment>
<evidence type="ECO:0000256" key="4">
    <source>
        <dbReference type="ARBA" id="ARBA00022692"/>
    </source>
</evidence>
<evidence type="ECO:0000256" key="2">
    <source>
        <dbReference type="ARBA" id="ARBA00008488"/>
    </source>
</evidence>
<name>A0ABR8R930_9BACI</name>
<dbReference type="NCBIfam" id="TIGR01065">
    <property type="entry name" value="hlyIII"/>
    <property type="match status" value="1"/>
</dbReference>
<evidence type="ECO:0000256" key="7">
    <source>
        <dbReference type="SAM" id="Phobius"/>
    </source>
</evidence>
<feature type="transmembrane region" description="Helical" evidence="7">
    <location>
        <begin position="12"/>
        <end position="31"/>
    </location>
</feature>
<feature type="transmembrane region" description="Helical" evidence="7">
    <location>
        <begin position="132"/>
        <end position="149"/>
    </location>
</feature>
<evidence type="ECO:0000256" key="3">
    <source>
        <dbReference type="ARBA" id="ARBA00022475"/>
    </source>
</evidence>
<evidence type="ECO:0000256" key="1">
    <source>
        <dbReference type="ARBA" id="ARBA00004651"/>
    </source>
</evidence>
<organism evidence="8 9">
    <name type="scientific">Psychrobacillus faecigallinarum</name>
    <dbReference type="NCBI Taxonomy" id="2762235"/>
    <lineage>
        <taxon>Bacteria</taxon>
        <taxon>Bacillati</taxon>
        <taxon>Bacillota</taxon>
        <taxon>Bacilli</taxon>
        <taxon>Bacillales</taxon>
        <taxon>Bacillaceae</taxon>
        <taxon>Psychrobacillus</taxon>
    </lineage>
</organism>
<dbReference type="InterPro" id="IPR005744">
    <property type="entry name" value="Hy-lIII"/>
</dbReference>
<dbReference type="PANTHER" id="PTHR20855">
    <property type="entry name" value="ADIPOR/PROGESTIN RECEPTOR-RELATED"/>
    <property type="match status" value="1"/>
</dbReference>
<dbReference type="PANTHER" id="PTHR20855:SF3">
    <property type="entry name" value="LD03007P"/>
    <property type="match status" value="1"/>
</dbReference>
<proteinExistence type="inferred from homology"/>
<evidence type="ECO:0000313" key="8">
    <source>
        <dbReference type="EMBL" id="MBD7944310.1"/>
    </source>
</evidence>
<sequence>MLKNYIREPFNSLSHLLGAVLGLIGLTLMIMKGISQNTTNLTLTALSIFGVSMILLYMASATYHAVLAKDRVIQYLRRLDHSMIYLLIAGTYAPFCLITLKGSTGYVLFSLITLLAISGILFKMVWFECPRWVSTALYIGMGWIIIFLAPALSESLGTQGLLYLIAGGIFYTIGGIIYGLKPNLPFIKKLGFHEIFHIFILLGTFSHFICVYVYVL</sequence>
<feature type="transmembrane region" description="Helical" evidence="7">
    <location>
        <begin position="83"/>
        <end position="100"/>
    </location>
</feature>
<evidence type="ECO:0000256" key="5">
    <source>
        <dbReference type="ARBA" id="ARBA00022989"/>
    </source>
</evidence>
<gene>
    <name evidence="8" type="ORF">H9650_09305</name>
</gene>
<dbReference type="Pfam" id="PF03006">
    <property type="entry name" value="HlyIII"/>
    <property type="match status" value="1"/>
</dbReference>
<evidence type="ECO:0000256" key="6">
    <source>
        <dbReference type="ARBA" id="ARBA00023136"/>
    </source>
</evidence>
<protein>
    <submittedName>
        <fullName evidence="8">Hemolysin III family protein</fullName>
    </submittedName>
</protein>
<dbReference type="InterPro" id="IPR004254">
    <property type="entry name" value="AdipoR/HlyIII-related"/>
</dbReference>
<feature type="transmembrane region" description="Helical" evidence="7">
    <location>
        <begin position="195"/>
        <end position="215"/>
    </location>
</feature>
<keyword evidence="3" id="KW-1003">Cell membrane</keyword>
<dbReference type="EMBL" id="JACSQO010000004">
    <property type="protein sequence ID" value="MBD7944310.1"/>
    <property type="molecule type" value="Genomic_DNA"/>
</dbReference>
<comment type="subcellular location">
    <subcellularLocation>
        <location evidence="1">Cell membrane</location>
        <topology evidence="1">Multi-pass membrane protein</topology>
    </subcellularLocation>
</comment>
<keyword evidence="5 7" id="KW-1133">Transmembrane helix</keyword>
<comment type="similarity">
    <text evidence="2">Belongs to the UPF0073 (Hly-III) family.</text>
</comment>
<feature type="transmembrane region" description="Helical" evidence="7">
    <location>
        <begin position="43"/>
        <end position="63"/>
    </location>
</feature>